<evidence type="ECO:0000313" key="6">
    <source>
        <dbReference type="EMBL" id="HDQ98873.1"/>
    </source>
</evidence>
<accession>A0A7V0XEB8</accession>
<dbReference type="PANTHER" id="PTHR43153:SF1">
    <property type="entry name" value="ELECTRON TRANSFER FLAVOPROTEIN SUBUNIT ALPHA, MITOCHONDRIAL"/>
    <property type="match status" value="1"/>
</dbReference>
<feature type="binding site" evidence="4">
    <location>
        <position position="211"/>
    </location>
    <ligand>
        <name>FAD</name>
        <dbReference type="ChEBI" id="CHEBI:57692"/>
    </ligand>
</feature>
<reference evidence="6" key="1">
    <citation type="journal article" date="2020" name="mSystems">
        <title>Genome- and Community-Level Interaction Insights into Carbon Utilization and Element Cycling Functions of Hydrothermarchaeota in Hydrothermal Sediment.</title>
        <authorList>
            <person name="Zhou Z."/>
            <person name="Liu Y."/>
            <person name="Xu W."/>
            <person name="Pan J."/>
            <person name="Luo Z.H."/>
            <person name="Li M."/>
        </authorList>
    </citation>
    <scope>NUCLEOTIDE SEQUENCE [LARGE SCALE GENOMIC DNA]</scope>
    <source>
        <strain evidence="6">SpSt-1182</strain>
    </source>
</reference>
<dbReference type="InterPro" id="IPR001308">
    <property type="entry name" value="ETF_a/FixB"/>
</dbReference>
<dbReference type="Proteomes" id="UP000885672">
    <property type="component" value="Unassembled WGS sequence"/>
</dbReference>
<feature type="binding site" evidence="4">
    <location>
        <begin position="236"/>
        <end position="237"/>
    </location>
    <ligand>
        <name>FAD</name>
        <dbReference type="ChEBI" id="CHEBI:57692"/>
    </ligand>
</feature>
<feature type="binding site" evidence="4">
    <location>
        <position position="288"/>
    </location>
    <ligand>
        <name>FAD</name>
        <dbReference type="ChEBI" id="CHEBI:57692"/>
    </ligand>
</feature>
<feature type="binding site" evidence="4">
    <location>
        <begin position="267"/>
        <end position="274"/>
    </location>
    <ligand>
        <name>FAD</name>
        <dbReference type="ChEBI" id="CHEBI:57692"/>
    </ligand>
</feature>
<dbReference type="InterPro" id="IPR033947">
    <property type="entry name" value="ETF_alpha_N"/>
</dbReference>
<dbReference type="GO" id="GO:0050660">
    <property type="term" value="F:flavin adenine dinucleotide binding"/>
    <property type="evidence" value="ECO:0007669"/>
    <property type="project" value="InterPro"/>
</dbReference>
<protein>
    <submittedName>
        <fullName evidence="6">Electron transfer flavoprotein subunit alpha/FixB family protein</fullName>
    </submittedName>
</protein>
<feature type="binding site" evidence="4">
    <location>
        <begin position="250"/>
        <end position="254"/>
    </location>
    <ligand>
        <name>FAD</name>
        <dbReference type="ChEBI" id="CHEBI:57692"/>
    </ligand>
</feature>
<dbReference type="SMART" id="SM00893">
    <property type="entry name" value="ETF"/>
    <property type="match status" value="1"/>
</dbReference>
<dbReference type="AlphaFoldDB" id="A0A7V0XEB8"/>
<evidence type="ECO:0000256" key="3">
    <source>
        <dbReference type="ARBA" id="ARBA00022630"/>
    </source>
</evidence>
<dbReference type="FunFam" id="3.40.50.1220:FF:000004">
    <property type="entry name" value="Electron transfer flavoprotein"/>
    <property type="match status" value="1"/>
</dbReference>
<dbReference type="PANTHER" id="PTHR43153">
    <property type="entry name" value="ELECTRON TRANSFER FLAVOPROTEIN ALPHA"/>
    <property type="match status" value="1"/>
</dbReference>
<keyword evidence="4" id="KW-0274">FAD</keyword>
<comment type="similarity">
    <text evidence="1">Belongs to the ETF alpha-subunit/FixB family.</text>
</comment>
<dbReference type="PIRSF" id="PIRSF000089">
    <property type="entry name" value="Electra_flavoP_a"/>
    <property type="match status" value="1"/>
</dbReference>
<dbReference type="Pfam" id="PF01012">
    <property type="entry name" value="ETF"/>
    <property type="match status" value="1"/>
</dbReference>
<dbReference type="CDD" id="cd01715">
    <property type="entry name" value="ETF_alpha"/>
    <property type="match status" value="1"/>
</dbReference>
<keyword evidence="3" id="KW-0285">Flavoprotein</keyword>
<sequence length="323" mass="33972">MSGVLVLIEHRQGAVRDVSWEMLAAGRKLALELGTGCAAVLFGGDEAMAASAAGRVEQVIHARHELLADFNYEAYQRALVALVRERGASVVLVAHTAFGADLGPSLAVALDCAVVSDAVGFAKSDEGLVVTRGLYASKLCADRLVPAMPVVLMGRQSNFKPDEPGVGGAVEAWDPAGVLAEPLRTRFITLEELPVTGIDITKAEVVIGVGRGVKEEANLVPVRELAEALGAVLAGSRPVIDAGWLEKERQVGSSGKTVKPKLYIALGISGSFQHVAGMKGAETIIAVNKDPRAPIFSVAHYGIVDDLLKVVPALKQKLEEMKS</sequence>
<dbReference type="SUPFAM" id="SSF52402">
    <property type="entry name" value="Adenine nucleotide alpha hydrolases-like"/>
    <property type="match status" value="1"/>
</dbReference>
<proteinExistence type="inferred from homology"/>
<evidence type="ECO:0000256" key="4">
    <source>
        <dbReference type="PIRSR" id="PIRSR000089-1"/>
    </source>
</evidence>
<dbReference type="InterPro" id="IPR029035">
    <property type="entry name" value="DHS-like_NAD/FAD-binding_dom"/>
</dbReference>
<name>A0A7V0XEB8_UNCW3</name>
<dbReference type="EMBL" id="DSBX01000037">
    <property type="protein sequence ID" value="HDQ98873.1"/>
    <property type="molecule type" value="Genomic_DNA"/>
</dbReference>
<dbReference type="Gene3D" id="3.40.50.620">
    <property type="entry name" value="HUPs"/>
    <property type="match status" value="1"/>
</dbReference>
<comment type="caution">
    <text evidence="6">The sequence shown here is derived from an EMBL/GenBank/DDBJ whole genome shotgun (WGS) entry which is preliminary data.</text>
</comment>
<dbReference type="Gene3D" id="3.40.50.1220">
    <property type="entry name" value="TPP-binding domain"/>
    <property type="match status" value="1"/>
</dbReference>
<feature type="domain" description="Electron transfer flavoprotein alpha/beta-subunit N-terminal" evidence="5">
    <location>
        <begin position="4"/>
        <end position="182"/>
    </location>
</feature>
<gene>
    <name evidence="6" type="ORF">ENN51_01100</name>
</gene>
<dbReference type="Pfam" id="PF00766">
    <property type="entry name" value="ETF_alpha"/>
    <property type="match status" value="1"/>
</dbReference>
<dbReference type="InterPro" id="IPR014729">
    <property type="entry name" value="Rossmann-like_a/b/a_fold"/>
</dbReference>
<organism evidence="6">
    <name type="scientific">candidate division WOR-3 bacterium</name>
    <dbReference type="NCBI Taxonomy" id="2052148"/>
    <lineage>
        <taxon>Bacteria</taxon>
        <taxon>Bacteria division WOR-3</taxon>
    </lineage>
</organism>
<evidence type="ECO:0000256" key="1">
    <source>
        <dbReference type="ARBA" id="ARBA00005817"/>
    </source>
</evidence>
<dbReference type="GO" id="GO:0033539">
    <property type="term" value="P:fatty acid beta-oxidation using acyl-CoA dehydrogenase"/>
    <property type="evidence" value="ECO:0007669"/>
    <property type="project" value="TreeGrafter"/>
</dbReference>
<dbReference type="SUPFAM" id="SSF52467">
    <property type="entry name" value="DHS-like NAD/FAD-binding domain"/>
    <property type="match status" value="1"/>
</dbReference>
<dbReference type="InterPro" id="IPR014731">
    <property type="entry name" value="ETF_asu_C"/>
</dbReference>
<evidence type="ECO:0000259" key="5">
    <source>
        <dbReference type="SMART" id="SM00893"/>
    </source>
</evidence>
<evidence type="ECO:0000256" key="2">
    <source>
        <dbReference type="ARBA" id="ARBA00022448"/>
    </source>
</evidence>
<dbReference type="GO" id="GO:0009055">
    <property type="term" value="F:electron transfer activity"/>
    <property type="evidence" value="ECO:0007669"/>
    <property type="project" value="InterPro"/>
</dbReference>
<keyword evidence="2" id="KW-0813">Transport</keyword>
<comment type="cofactor">
    <cofactor evidence="4">
        <name>FAD</name>
        <dbReference type="ChEBI" id="CHEBI:57692"/>
    </cofactor>
    <text evidence="4">Binds 1 FAD per dimer.</text>
</comment>
<dbReference type="InterPro" id="IPR014730">
    <property type="entry name" value="ETF_a/b_N"/>
</dbReference>